<reference evidence="2 3" key="1">
    <citation type="submission" date="2016-10" db="EMBL/GenBank/DDBJ databases">
        <authorList>
            <person name="de Groot N.N."/>
        </authorList>
    </citation>
    <scope>NUCLEOTIDE SEQUENCE [LARGE SCALE GENOMIC DNA]</scope>
    <source>
        <strain evidence="2 3">CGMCC 1.8894</strain>
    </source>
</reference>
<evidence type="ECO:0000313" key="3">
    <source>
        <dbReference type="Proteomes" id="UP000198539"/>
    </source>
</evidence>
<proteinExistence type="predicted"/>
<feature type="transmembrane region" description="Helical" evidence="1">
    <location>
        <begin position="127"/>
        <end position="145"/>
    </location>
</feature>
<feature type="transmembrane region" description="Helical" evidence="1">
    <location>
        <begin position="95"/>
        <end position="115"/>
    </location>
</feature>
<keyword evidence="1" id="KW-1133">Transmembrane helix</keyword>
<dbReference type="Pfam" id="PF03729">
    <property type="entry name" value="DUF308"/>
    <property type="match status" value="2"/>
</dbReference>
<dbReference type="AlphaFoldDB" id="A0A1H3EL35"/>
<feature type="transmembrane region" description="Helical" evidence="1">
    <location>
        <begin position="69"/>
        <end position="89"/>
    </location>
</feature>
<accession>A0A1H3EL35</accession>
<dbReference type="PANTHER" id="PTHR34989">
    <property type="entry name" value="PROTEIN HDED"/>
    <property type="match status" value="1"/>
</dbReference>
<keyword evidence="1" id="KW-0812">Transmembrane</keyword>
<sequence length="186" mass="20544">MDDLTGFLQRNWWLFLLRGVAAIVFGIAAFVWPGLTLTMLIALFGAYVLIDGIFGLVQSIRDRNRLSLWWLWALEGILGIVVGVLTFVAPGVTAFILLMFIAAWAIVGGALRIVMAIRLRREIHGEWFLVAGGVMSVLFGVLLFIVPGAGILSIIWIIGMYSIVFGVLFIALSLRLRREKPARVSA</sequence>
<name>A0A1H3EL35_9RHOB</name>
<dbReference type="Proteomes" id="UP000198539">
    <property type="component" value="Unassembled WGS sequence"/>
</dbReference>
<feature type="transmembrane region" description="Helical" evidence="1">
    <location>
        <begin position="151"/>
        <end position="174"/>
    </location>
</feature>
<organism evidence="2 3">
    <name type="scientific">Roseicitreum antarcticum</name>
    <dbReference type="NCBI Taxonomy" id="564137"/>
    <lineage>
        <taxon>Bacteria</taxon>
        <taxon>Pseudomonadati</taxon>
        <taxon>Pseudomonadota</taxon>
        <taxon>Alphaproteobacteria</taxon>
        <taxon>Rhodobacterales</taxon>
        <taxon>Paracoccaceae</taxon>
        <taxon>Roseicitreum</taxon>
    </lineage>
</organism>
<protein>
    <submittedName>
        <fullName evidence="2">Uncharacterized membrane protein HdeD, DUF308 family</fullName>
    </submittedName>
</protein>
<evidence type="ECO:0000256" key="1">
    <source>
        <dbReference type="SAM" id="Phobius"/>
    </source>
</evidence>
<dbReference type="EMBL" id="FNOM01000023">
    <property type="protein sequence ID" value="SDX79486.1"/>
    <property type="molecule type" value="Genomic_DNA"/>
</dbReference>
<dbReference type="InterPro" id="IPR005325">
    <property type="entry name" value="DUF308_memb"/>
</dbReference>
<dbReference type="RefSeq" id="WP_092892413.1">
    <property type="nucleotide sequence ID" value="NZ_CP061500.1"/>
</dbReference>
<keyword evidence="3" id="KW-1185">Reference proteome</keyword>
<gene>
    <name evidence="2" type="ORF">SAMN04488238_12312</name>
</gene>
<feature type="transmembrane region" description="Helical" evidence="1">
    <location>
        <begin position="12"/>
        <end position="32"/>
    </location>
</feature>
<feature type="transmembrane region" description="Helical" evidence="1">
    <location>
        <begin position="38"/>
        <end position="57"/>
    </location>
</feature>
<keyword evidence="1" id="KW-0472">Membrane</keyword>
<dbReference type="STRING" id="564137.SAMN04488238_12312"/>
<dbReference type="PANTHER" id="PTHR34989:SF1">
    <property type="entry name" value="PROTEIN HDED"/>
    <property type="match status" value="1"/>
</dbReference>
<dbReference type="OrthoDB" id="193343at2"/>
<dbReference type="InterPro" id="IPR052712">
    <property type="entry name" value="Acid_resist_chaperone_HdeD"/>
</dbReference>
<dbReference type="GO" id="GO:0005886">
    <property type="term" value="C:plasma membrane"/>
    <property type="evidence" value="ECO:0007669"/>
    <property type="project" value="TreeGrafter"/>
</dbReference>
<evidence type="ECO:0000313" key="2">
    <source>
        <dbReference type="EMBL" id="SDX79486.1"/>
    </source>
</evidence>